<dbReference type="InterPro" id="IPR019758">
    <property type="entry name" value="Pept_S26A_signal_pept_1_CS"/>
</dbReference>
<dbReference type="PANTHER" id="PTHR43390:SF1">
    <property type="entry name" value="CHLOROPLAST PROCESSING PEPTIDASE"/>
    <property type="match status" value="1"/>
</dbReference>
<comment type="similarity">
    <text evidence="3 7">Belongs to the peptidase S26 family.</text>
</comment>
<evidence type="ECO:0000256" key="7">
    <source>
        <dbReference type="RuleBase" id="RU362042"/>
    </source>
</evidence>
<evidence type="ECO:0000256" key="4">
    <source>
        <dbReference type="ARBA" id="ARBA00013208"/>
    </source>
</evidence>
<gene>
    <name evidence="9" type="ORF">SAMN04490247_0525</name>
</gene>
<dbReference type="GO" id="GO:0005886">
    <property type="term" value="C:plasma membrane"/>
    <property type="evidence" value="ECO:0007669"/>
    <property type="project" value="UniProtKB-SubCell"/>
</dbReference>
<keyword evidence="10" id="KW-1185">Reference proteome</keyword>
<evidence type="ECO:0000256" key="5">
    <source>
        <dbReference type="ARBA" id="ARBA00022801"/>
    </source>
</evidence>
<evidence type="ECO:0000256" key="3">
    <source>
        <dbReference type="ARBA" id="ARBA00009370"/>
    </source>
</evidence>
<evidence type="ECO:0000313" key="9">
    <source>
        <dbReference type="EMBL" id="SDJ02293.1"/>
    </source>
</evidence>
<sequence length="182" mass="20936">MKRQIIDWAKALAVAAVLAILVRLFLFAPVVVEGPSMLPNLHNEDRLIVSKINYTLGSPHRFDIVVFHATERRDYIKRVIGLPGEHVAVRDDQLYINNEQVEEPFLEDRIREMPEGERYTRNFELEQLEGGYSEIPEGNVLVLGDNRRNSTDSRAFGVVPLEKVVGEAILSYWPPERIQWLD</sequence>
<reference evidence="10" key="1">
    <citation type="submission" date="2016-10" db="EMBL/GenBank/DDBJ databases">
        <authorList>
            <person name="Varghese N."/>
            <person name="Submissions S."/>
        </authorList>
    </citation>
    <scope>NUCLEOTIDE SEQUENCE [LARGE SCALE GENOMIC DNA]</scope>
    <source>
        <strain evidence="10">DSM 4771</strain>
    </source>
</reference>
<evidence type="ECO:0000256" key="2">
    <source>
        <dbReference type="ARBA" id="ARBA00004401"/>
    </source>
</evidence>
<feature type="domain" description="Peptidase S26" evidence="8">
    <location>
        <begin position="6"/>
        <end position="173"/>
    </location>
</feature>
<proteinExistence type="inferred from homology"/>
<evidence type="ECO:0000259" key="8">
    <source>
        <dbReference type="Pfam" id="PF10502"/>
    </source>
</evidence>
<dbReference type="InterPro" id="IPR000223">
    <property type="entry name" value="Pept_S26A_signal_pept_1"/>
</dbReference>
<dbReference type="STRING" id="86666.SAMN04490247_0525"/>
<dbReference type="AlphaFoldDB" id="A0A1G8QCK4"/>
<dbReference type="InterPro" id="IPR019533">
    <property type="entry name" value="Peptidase_S26"/>
</dbReference>
<dbReference type="GO" id="GO:0006465">
    <property type="term" value="P:signal peptide processing"/>
    <property type="evidence" value="ECO:0007669"/>
    <property type="project" value="InterPro"/>
</dbReference>
<comment type="catalytic activity">
    <reaction evidence="1 7">
        <text>Cleavage of hydrophobic, N-terminal signal or leader sequences from secreted and periplasmic proteins.</text>
        <dbReference type="EC" id="3.4.21.89"/>
    </reaction>
</comment>
<evidence type="ECO:0000256" key="1">
    <source>
        <dbReference type="ARBA" id="ARBA00000677"/>
    </source>
</evidence>
<keyword evidence="5 7" id="KW-0378">Hydrolase</keyword>
<dbReference type="RefSeq" id="WP_093192024.1">
    <property type="nucleotide sequence ID" value="NZ_FNEV01000001.1"/>
</dbReference>
<dbReference type="InterPro" id="IPR019757">
    <property type="entry name" value="Pept_S26A_signal_pept_1_Lys-AS"/>
</dbReference>
<evidence type="ECO:0000256" key="6">
    <source>
        <dbReference type="PIRSR" id="PIRSR600223-1"/>
    </source>
</evidence>
<dbReference type="EC" id="3.4.21.89" evidence="4 7"/>
<dbReference type="CDD" id="cd06530">
    <property type="entry name" value="S26_SPase_I"/>
    <property type="match status" value="1"/>
</dbReference>
<dbReference type="InterPro" id="IPR036286">
    <property type="entry name" value="LexA/Signal_pep-like_sf"/>
</dbReference>
<dbReference type="GO" id="GO:0004252">
    <property type="term" value="F:serine-type endopeptidase activity"/>
    <property type="evidence" value="ECO:0007669"/>
    <property type="project" value="InterPro"/>
</dbReference>
<organism evidence="9 10">
    <name type="scientific">Salimicrobium halophilum</name>
    <dbReference type="NCBI Taxonomy" id="86666"/>
    <lineage>
        <taxon>Bacteria</taxon>
        <taxon>Bacillati</taxon>
        <taxon>Bacillota</taxon>
        <taxon>Bacilli</taxon>
        <taxon>Bacillales</taxon>
        <taxon>Bacillaceae</taxon>
        <taxon>Salimicrobium</taxon>
    </lineage>
</organism>
<feature type="active site" evidence="6">
    <location>
        <position position="77"/>
    </location>
</feature>
<feature type="active site" evidence="6">
    <location>
        <position position="36"/>
    </location>
</feature>
<evidence type="ECO:0000313" key="10">
    <source>
        <dbReference type="Proteomes" id="UP000199225"/>
    </source>
</evidence>
<dbReference type="GO" id="GO:0009003">
    <property type="term" value="F:signal peptidase activity"/>
    <property type="evidence" value="ECO:0007669"/>
    <property type="project" value="UniProtKB-EC"/>
</dbReference>
<accession>A0A1G8QCK4</accession>
<dbReference type="SUPFAM" id="SSF51306">
    <property type="entry name" value="LexA/Signal peptidase"/>
    <property type="match status" value="1"/>
</dbReference>
<name>A0A1G8QCK4_9BACI</name>
<keyword evidence="7" id="KW-0645">Protease</keyword>
<dbReference type="Pfam" id="PF10502">
    <property type="entry name" value="Peptidase_S26"/>
    <property type="match status" value="1"/>
</dbReference>
<dbReference type="Proteomes" id="UP000199225">
    <property type="component" value="Unassembled WGS sequence"/>
</dbReference>
<dbReference type="PROSITE" id="PS00761">
    <property type="entry name" value="SPASE_I_3"/>
    <property type="match status" value="1"/>
</dbReference>
<comment type="subcellular location">
    <subcellularLocation>
        <location evidence="2">Cell membrane</location>
        <topology evidence="2">Single-pass type II membrane protein</topology>
    </subcellularLocation>
    <subcellularLocation>
        <location evidence="7">Membrane</location>
        <topology evidence="7">Single-pass type II membrane protein</topology>
    </subcellularLocation>
</comment>
<dbReference type="OrthoDB" id="9802919at2"/>
<dbReference type="NCBIfam" id="TIGR02227">
    <property type="entry name" value="sigpep_I_bact"/>
    <property type="match status" value="1"/>
</dbReference>
<dbReference type="Gene3D" id="2.10.109.10">
    <property type="entry name" value="Umud Fragment, subunit A"/>
    <property type="match status" value="1"/>
</dbReference>
<dbReference type="PRINTS" id="PR00727">
    <property type="entry name" value="LEADERPTASE"/>
</dbReference>
<dbReference type="PANTHER" id="PTHR43390">
    <property type="entry name" value="SIGNAL PEPTIDASE I"/>
    <property type="match status" value="1"/>
</dbReference>
<dbReference type="PROSITE" id="PS00760">
    <property type="entry name" value="SPASE_I_2"/>
    <property type="match status" value="1"/>
</dbReference>
<protein>
    <recommendedName>
        <fullName evidence="4 7">Signal peptidase I</fullName>
        <ecNumber evidence="4 7">3.4.21.89</ecNumber>
    </recommendedName>
</protein>
<dbReference type="EMBL" id="FNEV01000001">
    <property type="protein sequence ID" value="SDJ02293.1"/>
    <property type="molecule type" value="Genomic_DNA"/>
</dbReference>